<protein>
    <submittedName>
        <fullName evidence="2">Uncharacterized protein</fullName>
    </submittedName>
</protein>
<gene>
    <name evidence="2" type="ORF">Pcinc_009113</name>
</gene>
<comment type="caution">
    <text evidence="2">The sequence shown here is derived from an EMBL/GenBank/DDBJ whole genome shotgun (WGS) entry which is preliminary data.</text>
</comment>
<proteinExistence type="predicted"/>
<name>A0AAE1G7L9_PETCI</name>
<evidence type="ECO:0000313" key="2">
    <source>
        <dbReference type="EMBL" id="KAK3886760.1"/>
    </source>
</evidence>
<dbReference type="AlphaFoldDB" id="A0AAE1G7L9"/>
<evidence type="ECO:0000313" key="3">
    <source>
        <dbReference type="Proteomes" id="UP001286313"/>
    </source>
</evidence>
<keyword evidence="3" id="KW-1185">Reference proteome</keyword>
<sequence>MKEALNKLEEDRPEHPQSKKSVVPGTQEDVQPGRRKPATLSLVFLVVGGRLSCEMPPSASKTLMIDNPVVSWSSSSGLVGATLPPSPTHLNFLS</sequence>
<dbReference type="EMBL" id="JAWQEG010000672">
    <property type="protein sequence ID" value="KAK3886760.1"/>
    <property type="molecule type" value="Genomic_DNA"/>
</dbReference>
<reference evidence="2" key="1">
    <citation type="submission" date="2023-10" db="EMBL/GenBank/DDBJ databases">
        <title>Genome assemblies of two species of porcelain crab, Petrolisthes cinctipes and Petrolisthes manimaculis (Anomura: Porcellanidae).</title>
        <authorList>
            <person name="Angst P."/>
        </authorList>
    </citation>
    <scope>NUCLEOTIDE SEQUENCE</scope>
    <source>
        <strain evidence="2">PB745_01</strain>
        <tissue evidence="2">Gill</tissue>
    </source>
</reference>
<evidence type="ECO:0000256" key="1">
    <source>
        <dbReference type="SAM" id="MobiDB-lite"/>
    </source>
</evidence>
<dbReference type="Proteomes" id="UP001286313">
    <property type="component" value="Unassembled WGS sequence"/>
</dbReference>
<accession>A0AAE1G7L9</accession>
<organism evidence="2 3">
    <name type="scientific">Petrolisthes cinctipes</name>
    <name type="common">Flat porcelain crab</name>
    <dbReference type="NCBI Taxonomy" id="88211"/>
    <lineage>
        <taxon>Eukaryota</taxon>
        <taxon>Metazoa</taxon>
        <taxon>Ecdysozoa</taxon>
        <taxon>Arthropoda</taxon>
        <taxon>Crustacea</taxon>
        <taxon>Multicrustacea</taxon>
        <taxon>Malacostraca</taxon>
        <taxon>Eumalacostraca</taxon>
        <taxon>Eucarida</taxon>
        <taxon>Decapoda</taxon>
        <taxon>Pleocyemata</taxon>
        <taxon>Anomura</taxon>
        <taxon>Galatheoidea</taxon>
        <taxon>Porcellanidae</taxon>
        <taxon>Petrolisthes</taxon>
    </lineage>
</organism>
<feature type="region of interest" description="Disordered" evidence="1">
    <location>
        <begin position="1"/>
        <end position="35"/>
    </location>
</feature>
<feature type="compositionally biased region" description="Basic and acidic residues" evidence="1">
    <location>
        <begin position="1"/>
        <end position="17"/>
    </location>
</feature>